<keyword evidence="2" id="KW-1185">Reference proteome</keyword>
<dbReference type="EMBL" id="CM042027">
    <property type="protein sequence ID" value="KAI3802249.1"/>
    <property type="molecule type" value="Genomic_DNA"/>
</dbReference>
<gene>
    <name evidence="1" type="ORF">L1987_30379</name>
</gene>
<comment type="caution">
    <text evidence="1">The sequence shown here is derived from an EMBL/GenBank/DDBJ whole genome shotgun (WGS) entry which is preliminary data.</text>
</comment>
<reference evidence="1 2" key="2">
    <citation type="journal article" date="2022" name="Mol. Ecol. Resour.">
        <title>The genomes of chicory, endive, great burdock and yacon provide insights into Asteraceae paleo-polyploidization history and plant inulin production.</title>
        <authorList>
            <person name="Fan W."/>
            <person name="Wang S."/>
            <person name="Wang H."/>
            <person name="Wang A."/>
            <person name="Jiang F."/>
            <person name="Liu H."/>
            <person name="Zhao H."/>
            <person name="Xu D."/>
            <person name="Zhang Y."/>
        </authorList>
    </citation>
    <scope>NUCLEOTIDE SEQUENCE [LARGE SCALE GENOMIC DNA]</scope>
    <source>
        <strain evidence="2">cv. Yunnan</strain>
        <tissue evidence="1">Leaves</tissue>
    </source>
</reference>
<evidence type="ECO:0000313" key="1">
    <source>
        <dbReference type="EMBL" id="KAI3802249.1"/>
    </source>
</evidence>
<name>A0ACB9I2N8_9ASTR</name>
<organism evidence="1 2">
    <name type="scientific">Smallanthus sonchifolius</name>
    <dbReference type="NCBI Taxonomy" id="185202"/>
    <lineage>
        <taxon>Eukaryota</taxon>
        <taxon>Viridiplantae</taxon>
        <taxon>Streptophyta</taxon>
        <taxon>Embryophyta</taxon>
        <taxon>Tracheophyta</taxon>
        <taxon>Spermatophyta</taxon>
        <taxon>Magnoliopsida</taxon>
        <taxon>eudicotyledons</taxon>
        <taxon>Gunneridae</taxon>
        <taxon>Pentapetalae</taxon>
        <taxon>asterids</taxon>
        <taxon>campanulids</taxon>
        <taxon>Asterales</taxon>
        <taxon>Asteraceae</taxon>
        <taxon>Asteroideae</taxon>
        <taxon>Heliantheae alliance</taxon>
        <taxon>Millerieae</taxon>
        <taxon>Smallanthus</taxon>
    </lineage>
</organism>
<evidence type="ECO:0000313" key="2">
    <source>
        <dbReference type="Proteomes" id="UP001056120"/>
    </source>
</evidence>
<reference evidence="2" key="1">
    <citation type="journal article" date="2022" name="Mol. Ecol. Resour.">
        <title>The genomes of chicory, endive, great burdock and yacon provide insights into Asteraceae palaeo-polyploidization history and plant inulin production.</title>
        <authorList>
            <person name="Fan W."/>
            <person name="Wang S."/>
            <person name="Wang H."/>
            <person name="Wang A."/>
            <person name="Jiang F."/>
            <person name="Liu H."/>
            <person name="Zhao H."/>
            <person name="Xu D."/>
            <person name="Zhang Y."/>
        </authorList>
    </citation>
    <scope>NUCLEOTIDE SEQUENCE [LARGE SCALE GENOMIC DNA]</scope>
    <source>
        <strain evidence="2">cv. Yunnan</strain>
    </source>
</reference>
<protein>
    <submittedName>
        <fullName evidence="1">Uncharacterized protein</fullName>
    </submittedName>
</protein>
<sequence length="90" mass="10409">MLVVCVFTSFSRPSRILKIFVDILPNKCRNNHYDRLYVNRDSSFLPVDKQPDKRLRASFKTFSHTGPFRIQVTCTQCGGSCRYVKAGTKF</sequence>
<accession>A0ACB9I2N8</accession>
<dbReference type="Proteomes" id="UP001056120">
    <property type="component" value="Linkage Group LG10"/>
</dbReference>
<proteinExistence type="predicted"/>